<accession>A0AC34FT77</accession>
<reference evidence="2" key="1">
    <citation type="submission" date="2022-11" db="UniProtKB">
        <authorList>
            <consortium name="WormBaseParasite"/>
        </authorList>
    </citation>
    <scope>IDENTIFICATION</scope>
</reference>
<evidence type="ECO:0000313" key="1">
    <source>
        <dbReference type="Proteomes" id="UP000887579"/>
    </source>
</evidence>
<dbReference type="WBParaSite" id="ES5_v2.g20633.t1">
    <property type="protein sequence ID" value="ES5_v2.g20633.t1"/>
    <property type="gene ID" value="ES5_v2.g20633"/>
</dbReference>
<protein>
    <submittedName>
        <fullName evidence="2">DDE Tnp4 domain-containing protein</fullName>
    </submittedName>
</protein>
<sequence length="475" mass="55071">MAKNLNNSTLSLHIQAYENSDTPADSKNIEKEKSDKKGGTWSSLKQFWANKEPIFKNYYEIPRQQENDEAARPFIMQFHVNQRLLNPNDDNMNNNIMQNFLEQNGIPNIFNLLNDNNDAAQQAMRQFQNVVERATIGLRFIILFDDFMRSRAQRIFRPRREVYDEQFFQAFGFTPTQAEHLLLRIGHHFQRSTRANMALFNSEILMVSLRVLRTGSNFWNSGYFVGPARPTANHVFWEFIDAVNTELADLITMEGTEEQWMHHATEFHERYGISNVIGALDGSHIEVLNIGDENVWFSRKGFAAINLTMLVDSSKLIRFITCRWPGSMHDIVVYRYSSLANMVRQGWEAFPGAVVLGDSAYIGGDRFVLAHPREPQIQPHQRAFYIAHKEARCIVERVYGELKGKFGILSRRTGPMNFRSRQRCSDVIKACCYLYNFLLHENGLADDSEDHVYFRDLDPNMTPAEDLINIFNEEN</sequence>
<proteinExistence type="predicted"/>
<name>A0AC34FT77_9BILA</name>
<dbReference type="Proteomes" id="UP000887579">
    <property type="component" value="Unplaced"/>
</dbReference>
<organism evidence="1 2">
    <name type="scientific">Panagrolaimus sp. ES5</name>
    <dbReference type="NCBI Taxonomy" id="591445"/>
    <lineage>
        <taxon>Eukaryota</taxon>
        <taxon>Metazoa</taxon>
        <taxon>Ecdysozoa</taxon>
        <taxon>Nematoda</taxon>
        <taxon>Chromadorea</taxon>
        <taxon>Rhabditida</taxon>
        <taxon>Tylenchina</taxon>
        <taxon>Panagrolaimomorpha</taxon>
        <taxon>Panagrolaimoidea</taxon>
        <taxon>Panagrolaimidae</taxon>
        <taxon>Panagrolaimus</taxon>
    </lineage>
</organism>
<evidence type="ECO:0000313" key="2">
    <source>
        <dbReference type="WBParaSite" id="ES5_v2.g20633.t1"/>
    </source>
</evidence>